<evidence type="ECO:0000313" key="3">
    <source>
        <dbReference type="Proteomes" id="UP001151760"/>
    </source>
</evidence>
<feature type="region of interest" description="Disordered" evidence="1">
    <location>
        <begin position="83"/>
        <end position="121"/>
    </location>
</feature>
<keyword evidence="3" id="KW-1185">Reference proteome</keyword>
<dbReference type="EMBL" id="BQNB010014089">
    <property type="protein sequence ID" value="GJT23850.1"/>
    <property type="molecule type" value="Genomic_DNA"/>
</dbReference>
<evidence type="ECO:0000256" key="1">
    <source>
        <dbReference type="SAM" id="MobiDB-lite"/>
    </source>
</evidence>
<feature type="region of interest" description="Disordered" evidence="1">
    <location>
        <begin position="554"/>
        <end position="587"/>
    </location>
</feature>
<evidence type="ECO:0008006" key="4">
    <source>
        <dbReference type="Google" id="ProtNLM"/>
    </source>
</evidence>
<protein>
    <recommendedName>
        <fullName evidence="4">BTB domain-containing protein</fullName>
    </recommendedName>
</protein>
<feature type="region of interest" description="Disordered" evidence="1">
    <location>
        <begin position="638"/>
        <end position="658"/>
    </location>
</feature>
<sequence>MAAFKVLETQFQMFIKSRIYLDDEYVVMTRNYFLQYTKLAILEFHDTLIQYMESVKKSIDKRALHKREYDSWVNERHMKTTEEKVDTSKALDASLVDTKSSGTKSKEQDTSSKSGNDDNSILSNLNSIIKERETGFTTTQKPIVVRQPTAFKSERPRISKPRFASQVDVNNDLSKPVTTHYLPKEREVASTKPHHMIAPSSSRYNSNDMVHNHYLEEAKKKDITKNGGTNDGVAASLHLKLDSLPHAHAQTTKTYYKHQDSRIKKAQELKTKTSTISDIKDNSSETKLRGKLLESFQEEAKIINPQEKQVVVRDEKWVPFSERVKISSTNIRLETIVPWKEETFQVIIYVIKNSTCFKAFTISAGMPEIFMQQFWYTVKKVQGTDSYELILANKKCIVSAEVFRTILDISPRVEGVNFTNVPDDDTTLTFLIELGYKGPLYKHTNMFVDHMHQLWRPLVAIIHKCLSDKTASNEKLRNSRIDILWGMFYRKNVDYPEWIWEDLAYQIDHKKEKKSRRENMPYPYFTKIIINHFLKQNKSFPNLNYEHYHTIKEKIPRKKSRGKGSKGKKTIDDSQETIDVSKESEPEPVKKKIASRRVLGKSISKIEVEEAEAARKVHATHARIVTKFILESAKKKSGGRSSQSVAIQNTPSSPKSKPITLKFKLKGVQSLTLAEKEIADIMQYRKESKKSSRRKLGAGGSNEGTGTIPRVPNESTVISATSSEGTGTKIGVLDEEKDIIEEKFILEWGDEHESEYSDDDDANDDAEKMM</sequence>
<proteinExistence type="predicted"/>
<feature type="region of interest" description="Disordered" evidence="1">
    <location>
        <begin position="750"/>
        <end position="770"/>
    </location>
</feature>
<evidence type="ECO:0000313" key="2">
    <source>
        <dbReference type="EMBL" id="GJT23850.1"/>
    </source>
</evidence>
<feature type="region of interest" description="Disordered" evidence="1">
    <location>
        <begin position="188"/>
        <end position="207"/>
    </location>
</feature>
<feature type="compositionally biased region" description="Basic residues" evidence="1">
    <location>
        <begin position="555"/>
        <end position="568"/>
    </location>
</feature>
<feature type="compositionally biased region" description="Polar residues" evidence="1">
    <location>
        <begin position="713"/>
        <end position="726"/>
    </location>
</feature>
<gene>
    <name evidence="2" type="ORF">Tco_0893787</name>
</gene>
<feature type="compositionally biased region" description="Polar residues" evidence="1">
    <location>
        <begin position="639"/>
        <end position="655"/>
    </location>
</feature>
<reference evidence="2" key="2">
    <citation type="submission" date="2022-01" db="EMBL/GenBank/DDBJ databases">
        <authorList>
            <person name="Yamashiro T."/>
            <person name="Shiraishi A."/>
            <person name="Satake H."/>
            <person name="Nakayama K."/>
        </authorList>
    </citation>
    <scope>NUCLEOTIDE SEQUENCE</scope>
</reference>
<name>A0ABQ5C9Z9_9ASTR</name>
<comment type="caution">
    <text evidence="2">The sequence shown here is derived from an EMBL/GenBank/DDBJ whole genome shotgun (WGS) entry which is preliminary data.</text>
</comment>
<organism evidence="2 3">
    <name type="scientific">Tanacetum coccineum</name>
    <dbReference type="NCBI Taxonomy" id="301880"/>
    <lineage>
        <taxon>Eukaryota</taxon>
        <taxon>Viridiplantae</taxon>
        <taxon>Streptophyta</taxon>
        <taxon>Embryophyta</taxon>
        <taxon>Tracheophyta</taxon>
        <taxon>Spermatophyta</taxon>
        <taxon>Magnoliopsida</taxon>
        <taxon>eudicotyledons</taxon>
        <taxon>Gunneridae</taxon>
        <taxon>Pentapetalae</taxon>
        <taxon>asterids</taxon>
        <taxon>campanulids</taxon>
        <taxon>Asterales</taxon>
        <taxon>Asteraceae</taxon>
        <taxon>Asteroideae</taxon>
        <taxon>Anthemideae</taxon>
        <taxon>Anthemidinae</taxon>
        <taxon>Tanacetum</taxon>
    </lineage>
</organism>
<dbReference type="Proteomes" id="UP001151760">
    <property type="component" value="Unassembled WGS sequence"/>
</dbReference>
<feature type="region of interest" description="Disordered" evidence="1">
    <location>
        <begin position="685"/>
        <end position="730"/>
    </location>
</feature>
<reference evidence="2" key="1">
    <citation type="journal article" date="2022" name="Int. J. Mol. Sci.">
        <title>Draft Genome of Tanacetum Coccineum: Genomic Comparison of Closely Related Tanacetum-Family Plants.</title>
        <authorList>
            <person name="Yamashiro T."/>
            <person name="Shiraishi A."/>
            <person name="Nakayama K."/>
            <person name="Satake H."/>
        </authorList>
    </citation>
    <scope>NUCLEOTIDE SEQUENCE</scope>
</reference>
<accession>A0ABQ5C9Z9</accession>